<gene>
    <name evidence="1" type="ORF">CK503_03905</name>
</gene>
<organism evidence="1 2">
    <name type="scientific">Fodinibius salipaludis</name>
    <dbReference type="NCBI Taxonomy" id="2032627"/>
    <lineage>
        <taxon>Bacteria</taxon>
        <taxon>Pseudomonadati</taxon>
        <taxon>Balneolota</taxon>
        <taxon>Balneolia</taxon>
        <taxon>Balneolales</taxon>
        <taxon>Balneolaceae</taxon>
        <taxon>Fodinibius</taxon>
    </lineage>
</organism>
<dbReference type="OrthoDB" id="2370471at2"/>
<dbReference type="AlphaFoldDB" id="A0A2A2GDA0"/>
<keyword evidence="1" id="KW-0808">Transferase</keyword>
<dbReference type="EMBL" id="NSKE01000002">
    <property type="protein sequence ID" value="PAU95348.1"/>
    <property type="molecule type" value="Genomic_DNA"/>
</dbReference>
<dbReference type="InterPro" id="IPR029063">
    <property type="entry name" value="SAM-dependent_MTases_sf"/>
</dbReference>
<dbReference type="GO" id="GO:0032259">
    <property type="term" value="P:methylation"/>
    <property type="evidence" value="ECO:0007669"/>
    <property type="project" value="UniProtKB-KW"/>
</dbReference>
<evidence type="ECO:0000313" key="1">
    <source>
        <dbReference type="EMBL" id="PAU95348.1"/>
    </source>
</evidence>
<keyword evidence="2" id="KW-1185">Reference proteome</keyword>
<dbReference type="SUPFAM" id="SSF53335">
    <property type="entry name" value="S-adenosyl-L-methionine-dependent methyltransferases"/>
    <property type="match status" value="1"/>
</dbReference>
<name>A0A2A2GDA0_9BACT</name>
<proteinExistence type="predicted"/>
<keyword evidence="1" id="KW-0489">Methyltransferase</keyword>
<dbReference type="Proteomes" id="UP000218831">
    <property type="component" value="Unassembled WGS sequence"/>
</dbReference>
<evidence type="ECO:0000313" key="2">
    <source>
        <dbReference type="Proteomes" id="UP000218831"/>
    </source>
</evidence>
<dbReference type="GO" id="GO:0008168">
    <property type="term" value="F:methyltransferase activity"/>
    <property type="evidence" value="ECO:0007669"/>
    <property type="project" value="UniProtKB-KW"/>
</dbReference>
<dbReference type="RefSeq" id="WP_095605474.1">
    <property type="nucleotide sequence ID" value="NZ_NSKE01000002.1"/>
</dbReference>
<dbReference type="Gene3D" id="3.40.50.150">
    <property type="entry name" value="Vaccinia Virus protein VP39"/>
    <property type="match status" value="1"/>
</dbReference>
<sequence length="344" mass="40224">METRKAQENVKNPKHKVGYFEKLATHVHDLRDTPPDVFEDVSVTDWSGLSWEQVNRPYKVDTWAEGKKKWEEEHGERMGVKEGWKHFNKSFHQLFIKDVPEEKQQARSTIWKNLMSMDIHGAGEALEELVQLLVWNKVHRVEDAIWDPRGKRALFEGLDVEKPEVLFLGAADGYEAMQLMAQYPGGHAVLVDYDEFCKTDRYGKFPAQYPFLGNNPATGSHKVYYKEDMNIDFVVEDIRNLKYGKEFDIVVSIGLIEHFPDEYKHEAFEMHRRFLKPGGYAILTTPRNQLRSKAFYTVMSDYMNYGYRELMDIKQMGLYAWEHGFDILRAGYIKAHNGLICKVR</sequence>
<accession>A0A2A2GDA0</accession>
<dbReference type="Pfam" id="PF13489">
    <property type="entry name" value="Methyltransf_23"/>
    <property type="match status" value="1"/>
</dbReference>
<reference evidence="1 2" key="1">
    <citation type="submission" date="2017-08" db="EMBL/GenBank/DDBJ databases">
        <title>Aliifodinibius alkalisoli sp. nov., isolated from saline alkaline soil.</title>
        <authorList>
            <person name="Liu D."/>
            <person name="Zhang G."/>
        </authorList>
    </citation>
    <scope>NUCLEOTIDE SEQUENCE [LARGE SCALE GENOMIC DNA]</scope>
    <source>
        <strain evidence="1 2">WN023</strain>
    </source>
</reference>
<dbReference type="CDD" id="cd02440">
    <property type="entry name" value="AdoMet_MTases"/>
    <property type="match status" value="1"/>
</dbReference>
<protein>
    <submittedName>
        <fullName evidence="1">Methyltransferase type 11</fullName>
    </submittedName>
</protein>
<comment type="caution">
    <text evidence="1">The sequence shown here is derived from an EMBL/GenBank/DDBJ whole genome shotgun (WGS) entry which is preliminary data.</text>
</comment>